<evidence type="ECO:0000313" key="2">
    <source>
        <dbReference type="EMBL" id="CAD9543858.1"/>
    </source>
</evidence>
<name>A0A7S2NKB2_9DINO</name>
<dbReference type="EMBL" id="HBGW01026258">
    <property type="protein sequence ID" value="CAD9543858.1"/>
    <property type="molecule type" value="Transcribed_RNA"/>
</dbReference>
<gene>
    <name evidence="2" type="ORF">BRAN1462_LOCUS16714</name>
</gene>
<evidence type="ECO:0000256" key="1">
    <source>
        <dbReference type="SAM" id="MobiDB-lite"/>
    </source>
</evidence>
<feature type="compositionally biased region" description="Low complexity" evidence="1">
    <location>
        <begin position="80"/>
        <end position="89"/>
    </location>
</feature>
<protein>
    <submittedName>
        <fullName evidence="2">Uncharacterized protein</fullName>
    </submittedName>
</protein>
<proteinExistence type="predicted"/>
<feature type="region of interest" description="Disordered" evidence="1">
    <location>
        <begin position="29"/>
        <end position="94"/>
    </location>
</feature>
<sequence length="349" mass="38674">MEGPTVDDIPLAPGVANAFSEYDPSEYIEDPGDAVAKQPSWFPKTGRGEQRGAVVESAMEPEDHLVGQPLDRAGPPPPRARSGPGLRGLFGQEGKTCPKVPNSKTYWKTLPRSGNAGWYPPQALIEPWGFQGVGLFKAKYKGFINHWWVHMGVPCAPKRAVQGPVSSSKSGAKCVNILEDSKLNGCDLADELAGRFDHQPMKGTQAHYPDVPNRLIDINRIAYGFEWFEAKGGVGWPFPSYCARASVALLSTVYQKEYRQATLSAGIKVLFTSFKYSEKKCKGVSKRKFERALDKTRTSRKACWNFVYDWTIVMCYLFRGCQCTGDDCTPENALCCKARYEAHTNGSLR</sequence>
<reference evidence="2" key="1">
    <citation type="submission" date="2021-01" db="EMBL/GenBank/DDBJ databases">
        <authorList>
            <person name="Corre E."/>
            <person name="Pelletier E."/>
            <person name="Niang G."/>
            <person name="Scheremetjew M."/>
            <person name="Finn R."/>
            <person name="Kale V."/>
            <person name="Holt S."/>
            <person name="Cochrane G."/>
            <person name="Meng A."/>
            <person name="Brown T."/>
            <person name="Cohen L."/>
        </authorList>
    </citation>
    <scope>NUCLEOTIDE SEQUENCE</scope>
    <source>
        <strain evidence="2">RCC3387</strain>
    </source>
</reference>
<organism evidence="2">
    <name type="scientific">Zooxanthella nutricula</name>
    <dbReference type="NCBI Taxonomy" id="1333877"/>
    <lineage>
        <taxon>Eukaryota</taxon>
        <taxon>Sar</taxon>
        <taxon>Alveolata</taxon>
        <taxon>Dinophyceae</taxon>
        <taxon>Peridiniales</taxon>
        <taxon>Peridiniales incertae sedis</taxon>
        <taxon>Zooxanthella</taxon>
    </lineage>
</organism>
<accession>A0A7S2NKB2</accession>
<dbReference type="AlphaFoldDB" id="A0A7S2NKB2"/>